<dbReference type="PANTHER" id="PTHR40469">
    <property type="entry name" value="SECRETED GLYCOSYL HYDROLASE"/>
    <property type="match status" value="1"/>
</dbReference>
<reference evidence="3" key="1">
    <citation type="journal article" date="2021" name="Nat. Commun.">
        <title>Genetic determinants of endophytism in the Arabidopsis root mycobiome.</title>
        <authorList>
            <person name="Mesny F."/>
            <person name="Miyauchi S."/>
            <person name="Thiergart T."/>
            <person name="Pickel B."/>
            <person name="Atanasova L."/>
            <person name="Karlsson M."/>
            <person name="Huettel B."/>
            <person name="Barry K.W."/>
            <person name="Haridas S."/>
            <person name="Chen C."/>
            <person name="Bauer D."/>
            <person name="Andreopoulos W."/>
            <person name="Pangilinan J."/>
            <person name="LaButti K."/>
            <person name="Riley R."/>
            <person name="Lipzen A."/>
            <person name="Clum A."/>
            <person name="Drula E."/>
            <person name="Henrissat B."/>
            <person name="Kohler A."/>
            <person name="Grigoriev I.V."/>
            <person name="Martin F.M."/>
            <person name="Hacquard S."/>
        </authorList>
    </citation>
    <scope>NUCLEOTIDE SEQUENCE</scope>
    <source>
        <strain evidence="3">MPI-SDFR-AT-0117</strain>
    </source>
</reference>
<keyword evidence="1" id="KW-0732">Signal</keyword>
<dbReference type="InterPro" id="IPR029010">
    <property type="entry name" value="ThuA-like"/>
</dbReference>
<dbReference type="AlphaFoldDB" id="A0A9P8V455"/>
<feature type="signal peptide" evidence="1">
    <location>
        <begin position="1"/>
        <end position="19"/>
    </location>
</feature>
<evidence type="ECO:0000256" key="1">
    <source>
        <dbReference type="SAM" id="SignalP"/>
    </source>
</evidence>
<evidence type="ECO:0000313" key="4">
    <source>
        <dbReference type="Proteomes" id="UP000770015"/>
    </source>
</evidence>
<dbReference type="Proteomes" id="UP000770015">
    <property type="component" value="Unassembled WGS sequence"/>
</dbReference>
<name>A0A9P8V455_9PEZI</name>
<comment type="caution">
    <text evidence="3">The sequence shown here is derived from an EMBL/GenBank/DDBJ whole genome shotgun (WGS) entry which is preliminary data.</text>
</comment>
<feature type="domain" description="ThuA-like" evidence="2">
    <location>
        <begin position="26"/>
        <end position="248"/>
    </location>
</feature>
<dbReference type="InterPro" id="IPR029062">
    <property type="entry name" value="Class_I_gatase-like"/>
</dbReference>
<dbReference type="SUPFAM" id="SSF52317">
    <property type="entry name" value="Class I glutamine amidotransferase-like"/>
    <property type="match status" value="1"/>
</dbReference>
<evidence type="ECO:0000259" key="2">
    <source>
        <dbReference type="Pfam" id="PF06283"/>
    </source>
</evidence>
<dbReference type="OrthoDB" id="3482285at2759"/>
<dbReference type="PANTHER" id="PTHR40469:SF2">
    <property type="entry name" value="GALACTOSE-BINDING DOMAIN-LIKE SUPERFAMILY PROTEIN"/>
    <property type="match status" value="1"/>
</dbReference>
<protein>
    <submittedName>
        <fullName evidence="3">PKD domain-containing protein</fullName>
    </submittedName>
</protein>
<accession>A0A9P8V455</accession>
<dbReference type="Gene3D" id="3.40.50.880">
    <property type="match status" value="1"/>
</dbReference>
<evidence type="ECO:0000313" key="3">
    <source>
        <dbReference type="EMBL" id="KAH6671496.1"/>
    </source>
</evidence>
<gene>
    <name evidence="3" type="ORF">F5X68DRAFT_235878</name>
</gene>
<dbReference type="EMBL" id="JAGSXJ010000028">
    <property type="protein sequence ID" value="KAH6671496.1"/>
    <property type="molecule type" value="Genomic_DNA"/>
</dbReference>
<sequence length="253" mass="28051">MRFALSFMALGVTAALAQASESDRSLLLFSKTAGYRHASIANAIELVTSISSENGWAVTTTEDSSVFLSEGLSKYSSLVFLHTTGDFATNEEFEGLHQYLLNGGSWLGIHAAGDFGNNTPAWYNTLVGGQLERYPTGGNLRPDIVTIQDITHPSTMKLPVSQNRTDEWYSYRTNPSQSPLYTVLAVLEETYIDEITPEYLSMQPDHPISWHSTFEGKARSWYTGMGHTVESYVELYFVEHVTGGLKWVLGLTD</sequence>
<organism evidence="3 4">
    <name type="scientific">Plectosphaerella plurivora</name>
    <dbReference type="NCBI Taxonomy" id="936078"/>
    <lineage>
        <taxon>Eukaryota</taxon>
        <taxon>Fungi</taxon>
        <taxon>Dikarya</taxon>
        <taxon>Ascomycota</taxon>
        <taxon>Pezizomycotina</taxon>
        <taxon>Sordariomycetes</taxon>
        <taxon>Hypocreomycetidae</taxon>
        <taxon>Glomerellales</taxon>
        <taxon>Plectosphaerellaceae</taxon>
        <taxon>Plectosphaerella</taxon>
    </lineage>
</organism>
<feature type="chain" id="PRO_5040475214" evidence="1">
    <location>
        <begin position="20"/>
        <end position="253"/>
    </location>
</feature>
<proteinExistence type="predicted"/>
<keyword evidence="4" id="KW-1185">Reference proteome</keyword>
<dbReference type="Pfam" id="PF06283">
    <property type="entry name" value="ThuA"/>
    <property type="match status" value="1"/>
</dbReference>